<organism evidence="2 3">
    <name type="scientific">Aequorivita xiaoshiensis</name>
    <dbReference type="NCBI Taxonomy" id="2874476"/>
    <lineage>
        <taxon>Bacteria</taxon>
        <taxon>Pseudomonadati</taxon>
        <taxon>Bacteroidota</taxon>
        <taxon>Flavobacteriia</taxon>
        <taxon>Flavobacteriales</taxon>
        <taxon>Flavobacteriaceae</taxon>
        <taxon>Aequorivita</taxon>
    </lineage>
</organism>
<dbReference type="InterPro" id="IPR029044">
    <property type="entry name" value="Nucleotide-diphossugar_trans"/>
</dbReference>
<dbReference type="RefSeq" id="WP_237608755.1">
    <property type="nucleotide sequence ID" value="NZ_JAIRBB010000010.1"/>
</dbReference>
<dbReference type="InterPro" id="IPR001173">
    <property type="entry name" value="Glyco_trans_2-like"/>
</dbReference>
<proteinExistence type="predicted"/>
<accession>A0A9X1U4B2</accession>
<dbReference type="Gene3D" id="3.90.550.10">
    <property type="entry name" value="Spore Coat Polysaccharide Biosynthesis Protein SpsA, Chain A"/>
    <property type="match status" value="1"/>
</dbReference>
<evidence type="ECO:0000313" key="2">
    <source>
        <dbReference type="EMBL" id="MCG2431669.1"/>
    </source>
</evidence>
<dbReference type="PANTHER" id="PTHR22916">
    <property type="entry name" value="GLYCOSYLTRANSFERASE"/>
    <property type="match status" value="1"/>
</dbReference>
<dbReference type="SUPFAM" id="SSF53448">
    <property type="entry name" value="Nucleotide-diphospho-sugar transferases"/>
    <property type="match status" value="1"/>
</dbReference>
<comment type="caution">
    <text evidence="2">The sequence shown here is derived from an EMBL/GenBank/DDBJ whole genome shotgun (WGS) entry which is preliminary data.</text>
</comment>
<dbReference type="EMBL" id="JAIRBB010000010">
    <property type="protein sequence ID" value="MCG2431669.1"/>
    <property type="molecule type" value="Genomic_DNA"/>
</dbReference>
<reference evidence="2" key="1">
    <citation type="submission" date="2021-09" db="EMBL/GenBank/DDBJ databases">
        <title>Genome of Aequorivita sp. strain F64183.</title>
        <authorList>
            <person name="Wang Y."/>
        </authorList>
    </citation>
    <scope>NUCLEOTIDE SEQUENCE</scope>
    <source>
        <strain evidence="2">F64183</strain>
    </source>
</reference>
<dbReference type="Pfam" id="PF00535">
    <property type="entry name" value="Glycos_transf_2"/>
    <property type="match status" value="1"/>
</dbReference>
<dbReference type="Proteomes" id="UP001139462">
    <property type="component" value="Unassembled WGS sequence"/>
</dbReference>
<feature type="domain" description="Glycosyltransferase 2-like" evidence="1">
    <location>
        <begin position="7"/>
        <end position="140"/>
    </location>
</feature>
<dbReference type="GO" id="GO:0016758">
    <property type="term" value="F:hexosyltransferase activity"/>
    <property type="evidence" value="ECO:0007669"/>
    <property type="project" value="UniProtKB-ARBA"/>
</dbReference>
<dbReference type="CDD" id="cd00761">
    <property type="entry name" value="Glyco_tranf_GTA_type"/>
    <property type="match status" value="1"/>
</dbReference>
<dbReference type="PANTHER" id="PTHR22916:SF3">
    <property type="entry name" value="UDP-GLCNAC:BETAGAL BETA-1,3-N-ACETYLGLUCOSAMINYLTRANSFERASE-LIKE PROTEIN 1"/>
    <property type="match status" value="1"/>
</dbReference>
<name>A0A9X1U4B2_9FLAO</name>
<gene>
    <name evidence="2" type="ORF">K8344_11110</name>
</gene>
<protein>
    <submittedName>
        <fullName evidence="2">Glycosyltransferase family 2 protein</fullName>
    </submittedName>
</protein>
<evidence type="ECO:0000313" key="3">
    <source>
        <dbReference type="Proteomes" id="UP001139462"/>
    </source>
</evidence>
<evidence type="ECO:0000259" key="1">
    <source>
        <dbReference type="Pfam" id="PF00535"/>
    </source>
</evidence>
<dbReference type="AlphaFoldDB" id="A0A9X1U4B2"/>
<sequence>MKTNLASVIIPTFNRSELICSTLDSVWAQTYRPIEVVIVDDGSTDNTKQIINDWVIQHTDKAFKVVYIYQKNSGAPSARNNGIKNASGRYLQFLDSDDYLMPEKLELQIQKMQIEKTGICICDYFHTNEHGENTLFVSNDRNIEQIITQHRFLSTSIGVIDLSFFKPGFLKWNPKIKKAQDIDFYLKIFLIIDDFSYVNKALFKWIRHTGPGISNSTSFTPIEYLINLTSMLKFHFVNRQSIQDYKKPYINRLYKKAIIAICSKTIIYKLFKSY</sequence>
<keyword evidence="3" id="KW-1185">Reference proteome</keyword>